<keyword evidence="2 15" id="KW-0813">Transport</keyword>
<evidence type="ECO:0000256" key="6">
    <source>
        <dbReference type="ARBA" id="ARBA00022781"/>
    </source>
</evidence>
<keyword evidence="6 15" id="KW-0375">Hydrogen ion transport</keyword>
<evidence type="ECO:0000256" key="4">
    <source>
        <dbReference type="ARBA" id="ARBA00022547"/>
    </source>
</evidence>
<keyword evidence="3 15" id="KW-1003">Cell membrane</keyword>
<dbReference type="RefSeq" id="WP_281795590.1">
    <property type="nucleotide sequence ID" value="NZ_BSDR01000001.1"/>
</dbReference>
<dbReference type="GO" id="GO:0012505">
    <property type="term" value="C:endomembrane system"/>
    <property type="evidence" value="ECO:0007669"/>
    <property type="project" value="UniProtKB-SubCell"/>
</dbReference>
<keyword evidence="17" id="KW-0175">Coiled coil</keyword>
<keyword evidence="10 15" id="KW-0066">ATP synthesis</keyword>
<dbReference type="InterPro" id="IPR005864">
    <property type="entry name" value="ATP_synth_F0_bsu_bac"/>
</dbReference>
<evidence type="ECO:0000256" key="17">
    <source>
        <dbReference type="SAM" id="Coils"/>
    </source>
</evidence>
<keyword evidence="19" id="KW-1185">Reference proteome</keyword>
<evidence type="ECO:0000256" key="5">
    <source>
        <dbReference type="ARBA" id="ARBA00022692"/>
    </source>
</evidence>
<evidence type="ECO:0000256" key="3">
    <source>
        <dbReference type="ARBA" id="ARBA00022475"/>
    </source>
</evidence>
<dbReference type="GO" id="GO:0046933">
    <property type="term" value="F:proton-transporting ATP synthase activity, rotational mechanism"/>
    <property type="evidence" value="ECO:0007669"/>
    <property type="project" value="UniProtKB-UniRule"/>
</dbReference>
<dbReference type="GO" id="GO:0005886">
    <property type="term" value="C:plasma membrane"/>
    <property type="evidence" value="ECO:0007669"/>
    <property type="project" value="UniProtKB-SubCell"/>
</dbReference>
<gene>
    <name evidence="15" type="primary">atpF</name>
    <name evidence="18" type="ORF">DAMNIGENAA_30450</name>
</gene>
<keyword evidence="5 15" id="KW-0812">Transmembrane</keyword>
<evidence type="ECO:0000256" key="12">
    <source>
        <dbReference type="ARBA" id="ARBA00025614"/>
    </source>
</evidence>
<evidence type="ECO:0000256" key="15">
    <source>
        <dbReference type="HAMAP-Rule" id="MF_01398"/>
    </source>
</evidence>
<dbReference type="InterPro" id="IPR050059">
    <property type="entry name" value="ATP_synthase_B_chain"/>
</dbReference>
<dbReference type="PANTHER" id="PTHR33445:SF1">
    <property type="entry name" value="ATP SYNTHASE SUBUNIT B"/>
    <property type="match status" value="1"/>
</dbReference>
<dbReference type="NCBIfam" id="TIGR01144">
    <property type="entry name" value="ATP_synt_b"/>
    <property type="match status" value="1"/>
</dbReference>
<comment type="similarity">
    <text evidence="1 15 16">Belongs to the ATPase B chain family.</text>
</comment>
<feature type="coiled-coil region" evidence="17">
    <location>
        <begin position="78"/>
        <end position="178"/>
    </location>
</feature>
<dbReference type="CDD" id="cd06503">
    <property type="entry name" value="ATP-synt_Fo_b"/>
    <property type="match status" value="1"/>
</dbReference>
<dbReference type="Pfam" id="PF00430">
    <property type="entry name" value="ATP-synt_B"/>
    <property type="match status" value="1"/>
</dbReference>
<evidence type="ECO:0000256" key="1">
    <source>
        <dbReference type="ARBA" id="ARBA00005513"/>
    </source>
</evidence>
<dbReference type="Proteomes" id="UP001144372">
    <property type="component" value="Unassembled WGS sequence"/>
</dbReference>
<dbReference type="GO" id="GO:0045259">
    <property type="term" value="C:proton-transporting ATP synthase complex"/>
    <property type="evidence" value="ECO:0007669"/>
    <property type="project" value="UniProtKB-KW"/>
</dbReference>
<comment type="caution">
    <text evidence="18">The sequence shown here is derived from an EMBL/GenBank/DDBJ whole genome shotgun (WGS) entry which is preliminary data.</text>
</comment>
<accession>A0A9W6FVJ6</accession>
<evidence type="ECO:0000256" key="9">
    <source>
        <dbReference type="ARBA" id="ARBA00023136"/>
    </source>
</evidence>
<dbReference type="EMBL" id="BSDR01000001">
    <property type="protein sequence ID" value="GLI35612.1"/>
    <property type="molecule type" value="Genomic_DNA"/>
</dbReference>
<comment type="subunit">
    <text evidence="15">F-type ATPases have 2 components, F(1) - the catalytic core - and F(0) - the membrane proton channel. F(1) has five subunits: alpha(3), beta(3), gamma(1), delta(1), epsilon(1). F(0) has three main subunits: a(1), b(2) and c(10-14). The alpha and beta chains form an alternating ring which encloses part of the gamma chain. F(1) is attached to F(0) by a central stalk formed by the gamma and epsilon chains, while a peripheral stalk is formed by the delta and b chains.</text>
</comment>
<feature type="transmembrane region" description="Helical" evidence="15">
    <location>
        <begin position="49"/>
        <end position="66"/>
    </location>
</feature>
<protein>
    <recommendedName>
        <fullName evidence="15">ATP synthase subunit b</fullName>
    </recommendedName>
    <alternativeName>
        <fullName evidence="15">ATP synthase F(0) sector subunit b</fullName>
    </alternativeName>
    <alternativeName>
        <fullName evidence="15">ATPase subunit I</fullName>
    </alternativeName>
    <alternativeName>
        <fullName evidence="15">F-type ATPase subunit b</fullName>
        <shortName evidence="15">F-ATPase subunit b</shortName>
    </alternativeName>
</protein>
<evidence type="ECO:0000256" key="13">
    <source>
        <dbReference type="ARBA" id="ARBA00026054"/>
    </source>
</evidence>
<sequence>MGKDLRGDEMKKKCLTVLLGAGLLVAWCGVALASEGGGGDHGLNWFDFSLRFLNFAILLAILIKLLKKPIGSFFSTRRQDIQAMLAELEQKKQEAERTAAEYQQKMAALEGETQKIVAELVSEGEAERLKIIQSAERQADYIRQQAQVAIQQEVKAAKEKLQEEISELSVAAAEEILRENMQAEDQGRLVQDFVTKVTDASRVQGKVIEV</sequence>
<comment type="subunit">
    <text evidence="13">F-type ATPases have 2 components, F(1) - the catalytic core - and F(0) - the membrane proton channel. F(1) has five subunits: alpha(3), beta(3), gamma(1), delta(1), epsilon(1). F(0) has four main subunits: a(1), b(2) and c(10-14). The alpha and beta chains form an alternating ring which encloses part of the gamma chain. F(1) is attached to F(0) by a central stalk formed by the gamma and epsilon chains, while a peripheral stalk is formed by the delta and b chains.</text>
</comment>
<evidence type="ECO:0000256" key="14">
    <source>
        <dbReference type="ARBA" id="ARBA00037847"/>
    </source>
</evidence>
<comment type="function">
    <text evidence="11 15">F(1)F(0) ATP synthase produces ATP from ADP in the presence of a proton or sodium gradient. F-type ATPases consist of two structural domains, F(1) containing the extramembraneous catalytic core and F(0) containing the membrane proton channel, linked together by a central stalk and a peripheral stalk. During catalysis, ATP synthesis in the catalytic domain of F(1) is coupled via a rotary mechanism of the central stalk subunits to proton translocation.</text>
</comment>
<reference evidence="18" key="1">
    <citation type="submission" date="2022-12" db="EMBL/GenBank/DDBJ databases">
        <title>Reference genome sequencing for broad-spectrum identification of bacterial and archaeal isolates by mass spectrometry.</title>
        <authorList>
            <person name="Sekiguchi Y."/>
            <person name="Tourlousse D.M."/>
        </authorList>
    </citation>
    <scope>NUCLEOTIDE SEQUENCE</scope>
    <source>
        <strain evidence="18">ASRB1</strain>
    </source>
</reference>
<dbReference type="GO" id="GO:0046961">
    <property type="term" value="F:proton-transporting ATPase activity, rotational mechanism"/>
    <property type="evidence" value="ECO:0007669"/>
    <property type="project" value="TreeGrafter"/>
</dbReference>
<dbReference type="InterPro" id="IPR002146">
    <property type="entry name" value="ATP_synth_b/b'su_bac/chlpt"/>
</dbReference>
<proteinExistence type="inferred from homology"/>
<dbReference type="HAMAP" id="MF_01398">
    <property type="entry name" value="ATP_synth_b_bprime"/>
    <property type="match status" value="1"/>
</dbReference>
<evidence type="ECO:0000313" key="19">
    <source>
        <dbReference type="Proteomes" id="UP001144372"/>
    </source>
</evidence>
<organism evidence="18 19">
    <name type="scientific">Desulforhabdus amnigena</name>
    <dbReference type="NCBI Taxonomy" id="40218"/>
    <lineage>
        <taxon>Bacteria</taxon>
        <taxon>Pseudomonadati</taxon>
        <taxon>Thermodesulfobacteriota</taxon>
        <taxon>Syntrophobacteria</taxon>
        <taxon>Syntrophobacterales</taxon>
        <taxon>Syntrophobacteraceae</taxon>
        <taxon>Desulforhabdus</taxon>
    </lineage>
</organism>
<name>A0A9W6FVJ6_9BACT</name>
<evidence type="ECO:0000256" key="11">
    <source>
        <dbReference type="ARBA" id="ARBA00025198"/>
    </source>
</evidence>
<comment type="subcellular location">
    <subcellularLocation>
        <location evidence="15">Cell membrane</location>
        <topology evidence="15">Single-pass membrane protein</topology>
    </subcellularLocation>
    <subcellularLocation>
        <location evidence="14">Endomembrane system</location>
        <topology evidence="14">Single-pass membrane protein</topology>
    </subcellularLocation>
</comment>
<comment type="function">
    <text evidence="12">Component of the F(0) channel, it forms part of the peripheral stalk, linking F(1) to F(0). The b'-subunit is a diverged and duplicated form of b found in plants and photosynthetic bacteria.</text>
</comment>
<evidence type="ECO:0000256" key="7">
    <source>
        <dbReference type="ARBA" id="ARBA00022989"/>
    </source>
</evidence>
<keyword evidence="4 15" id="KW-0138">CF(0)</keyword>
<dbReference type="PANTHER" id="PTHR33445">
    <property type="entry name" value="ATP SYNTHASE SUBUNIT B', CHLOROPLASTIC"/>
    <property type="match status" value="1"/>
</dbReference>
<dbReference type="AlphaFoldDB" id="A0A9W6FVJ6"/>
<keyword evidence="9 15" id="KW-0472">Membrane</keyword>
<evidence type="ECO:0000256" key="8">
    <source>
        <dbReference type="ARBA" id="ARBA00023065"/>
    </source>
</evidence>
<evidence type="ECO:0000313" key="18">
    <source>
        <dbReference type="EMBL" id="GLI35612.1"/>
    </source>
</evidence>
<evidence type="ECO:0000256" key="2">
    <source>
        <dbReference type="ARBA" id="ARBA00022448"/>
    </source>
</evidence>
<evidence type="ECO:0000256" key="10">
    <source>
        <dbReference type="ARBA" id="ARBA00023310"/>
    </source>
</evidence>
<keyword evidence="8 15" id="KW-0406">Ion transport</keyword>
<keyword evidence="7 15" id="KW-1133">Transmembrane helix</keyword>
<evidence type="ECO:0000256" key="16">
    <source>
        <dbReference type="RuleBase" id="RU003848"/>
    </source>
</evidence>